<comment type="caution">
    <text evidence="3">The sequence shown here is derived from an EMBL/GenBank/DDBJ whole genome shotgun (WGS) entry which is preliminary data.</text>
</comment>
<evidence type="ECO:0000259" key="2">
    <source>
        <dbReference type="SMART" id="SM00382"/>
    </source>
</evidence>
<dbReference type="Gene3D" id="3.90.70.10">
    <property type="entry name" value="Cysteine proteinases"/>
    <property type="match status" value="1"/>
</dbReference>
<dbReference type="RefSeq" id="WP_214175637.1">
    <property type="nucleotide sequence ID" value="NZ_JAHCVK010000004.1"/>
</dbReference>
<proteinExistence type="predicted"/>
<dbReference type="InterPro" id="IPR052026">
    <property type="entry name" value="ExeA_AAA_ATPase_DNA-bind"/>
</dbReference>
<dbReference type="InterPro" id="IPR027417">
    <property type="entry name" value="P-loop_NTPase"/>
</dbReference>
<dbReference type="EMBL" id="JAHCVK010000004">
    <property type="protein sequence ID" value="MBT0653641.1"/>
    <property type="molecule type" value="Genomic_DNA"/>
</dbReference>
<dbReference type="SUPFAM" id="SSF52540">
    <property type="entry name" value="P-loop containing nucleoside triphosphate hydrolases"/>
    <property type="match status" value="1"/>
</dbReference>
<dbReference type="PANTHER" id="PTHR35894:SF1">
    <property type="entry name" value="PHOSPHORIBULOKINASE _ URIDINE KINASE FAMILY"/>
    <property type="match status" value="1"/>
</dbReference>
<dbReference type="CDD" id="cd00009">
    <property type="entry name" value="AAA"/>
    <property type="match status" value="1"/>
</dbReference>
<feature type="domain" description="AAA+ ATPase" evidence="2">
    <location>
        <begin position="42"/>
        <end position="186"/>
    </location>
</feature>
<gene>
    <name evidence="3" type="ORF">KI810_11285</name>
</gene>
<dbReference type="PANTHER" id="PTHR35894">
    <property type="entry name" value="GENERAL SECRETION PATHWAY PROTEIN A-RELATED"/>
    <property type="match status" value="1"/>
</dbReference>
<dbReference type="InterPro" id="IPR036366">
    <property type="entry name" value="PGBDSf"/>
</dbReference>
<organism evidence="3 4">
    <name type="scientific">Geomobilimonas luticola</name>
    <dbReference type="NCBI Taxonomy" id="1114878"/>
    <lineage>
        <taxon>Bacteria</taxon>
        <taxon>Pseudomonadati</taxon>
        <taxon>Thermodesulfobacteriota</taxon>
        <taxon>Desulfuromonadia</taxon>
        <taxon>Geobacterales</taxon>
        <taxon>Geobacteraceae</taxon>
        <taxon>Geomobilimonas</taxon>
    </lineage>
</organism>
<sequence length="559" mass="62131">MYCTYYGFREKPFTITPNPRFVFLSKNHREAFAHLLYGIDNHGGFIVLTGEVGTGKTTVLRTLMEKLDDGRYRTALIFNPCISALELLRSINREYGLPAEGLDNADLLDHLNRFLLEENRAGRTVVLVIDEAQNLPPQTLEQIRLISNLETDTDKLIQIVLAGQPELERLMSRPELRQLAQRVSVRYHLLPLDFEDARAYIDHRVTVAGGRGAAAFSRGALQRIFRRAGGVPRLINIACDRALLIGYTDEKRNISASMARRAIREVGEFGKTGWPMERLRTAWTGLLILAAVVTLIAAFHRVQRKPVPPAAAVPPSSPPAAKKGSSPSAKPPLLPANDDFAAAVRWELSSTGESANAVRAFNALTKGWHVRQVTAGRKLSLPGDMELLAAQRGLRLARMDADLATLRRFDVPALLEIPLSGKNGRRYLALTGVNAQGVSVSPPLLGKSSFSEADLKRFWAGRAYLPWKDFNQLAHATATDANRVEILRLQILLAGAKTYDHEPTGVYDEETMNAVKEFQKRHGIPEDGRAEGMTLLLLYRDAGRFAIPRLDGKENRQKR</sequence>
<keyword evidence="4" id="KW-1185">Reference proteome</keyword>
<protein>
    <submittedName>
        <fullName evidence="3">AAA family ATPase</fullName>
    </submittedName>
</protein>
<dbReference type="Pfam" id="PF01471">
    <property type="entry name" value="PG_binding_1"/>
    <property type="match status" value="1"/>
</dbReference>
<dbReference type="InterPro" id="IPR049945">
    <property type="entry name" value="AAA_22"/>
</dbReference>
<dbReference type="Pfam" id="PF13401">
    <property type="entry name" value="AAA_22"/>
    <property type="match status" value="1"/>
</dbReference>
<dbReference type="Proteomes" id="UP000756860">
    <property type="component" value="Unassembled WGS sequence"/>
</dbReference>
<dbReference type="InterPro" id="IPR003593">
    <property type="entry name" value="AAA+_ATPase"/>
</dbReference>
<evidence type="ECO:0000313" key="3">
    <source>
        <dbReference type="EMBL" id="MBT0653641.1"/>
    </source>
</evidence>
<feature type="region of interest" description="Disordered" evidence="1">
    <location>
        <begin position="307"/>
        <end position="332"/>
    </location>
</feature>
<dbReference type="SUPFAM" id="SSF47090">
    <property type="entry name" value="PGBD-like"/>
    <property type="match status" value="1"/>
</dbReference>
<dbReference type="InterPro" id="IPR036365">
    <property type="entry name" value="PGBD-like_sf"/>
</dbReference>
<accession>A0ABS5SGB3</accession>
<feature type="compositionally biased region" description="Low complexity" evidence="1">
    <location>
        <begin position="319"/>
        <end position="328"/>
    </location>
</feature>
<dbReference type="Gene3D" id="3.40.50.300">
    <property type="entry name" value="P-loop containing nucleotide triphosphate hydrolases"/>
    <property type="match status" value="1"/>
</dbReference>
<dbReference type="SMART" id="SM00382">
    <property type="entry name" value="AAA"/>
    <property type="match status" value="1"/>
</dbReference>
<evidence type="ECO:0000313" key="4">
    <source>
        <dbReference type="Proteomes" id="UP000756860"/>
    </source>
</evidence>
<reference evidence="3 4" key="1">
    <citation type="submission" date="2021-05" db="EMBL/GenBank/DDBJ databases">
        <title>The draft genome of Geobacter luticola JCM 17780.</title>
        <authorList>
            <person name="Xu Z."/>
            <person name="Masuda Y."/>
            <person name="Itoh H."/>
            <person name="Senoo K."/>
        </authorList>
    </citation>
    <scope>NUCLEOTIDE SEQUENCE [LARGE SCALE GENOMIC DNA]</scope>
    <source>
        <strain evidence="3 4">JCM 17780</strain>
    </source>
</reference>
<dbReference type="Gene3D" id="1.10.101.10">
    <property type="entry name" value="PGBD-like superfamily/PGBD"/>
    <property type="match status" value="1"/>
</dbReference>
<evidence type="ECO:0000256" key="1">
    <source>
        <dbReference type="SAM" id="MobiDB-lite"/>
    </source>
</evidence>
<dbReference type="InterPro" id="IPR002477">
    <property type="entry name" value="Peptidoglycan-bd-like"/>
</dbReference>
<feature type="compositionally biased region" description="Pro residues" evidence="1">
    <location>
        <begin position="307"/>
        <end position="318"/>
    </location>
</feature>
<name>A0ABS5SGB3_9BACT</name>